<feature type="region of interest" description="Disordered" evidence="1">
    <location>
        <begin position="1"/>
        <end position="72"/>
    </location>
</feature>
<organism evidence="3 4">
    <name type="scientific">Litoribrevibacter euphylliae</name>
    <dbReference type="NCBI Taxonomy" id="1834034"/>
    <lineage>
        <taxon>Bacteria</taxon>
        <taxon>Pseudomonadati</taxon>
        <taxon>Pseudomonadota</taxon>
        <taxon>Gammaproteobacteria</taxon>
        <taxon>Oceanospirillales</taxon>
        <taxon>Oceanospirillaceae</taxon>
        <taxon>Litoribrevibacter</taxon>
    </lineage>
</organism>
<dbReference type="Proteomes" id="UP001595476">
    <property type="component" value="Unassembled WGS sequence"/>
</dbReference>
<evidence type="ECO:0000313" key="3">
    <source>
        <dbReference type="EMBL" id="MFC3149508.1"/>
    </source>
</evidence>
<dbReference type="Gene3D" id="1.10.260.40">
    <property type="entry name" value="lambda repressor-like DNA-binding domains"/>
    <property type="match status" value="1"/>
</dbReference>
<dbReference type="SUPFAM" id="SSF47413">
    <property type="entry name" value="lambda repressor-like DNA-binding domains"/>
    <property type="match status" value="1"/>
</dbReference>
<protein>
    <submittedName>
        <fullName evidence="3">Multiprotein-bridging factor 1 family protein</fullName>
    </submittedName>
</protein>
<evidence type="ECO:0000256" key="1">
    <source>
        <dbReference type="SAM" id="MobiDB-lite"/>
    </source>
</evidence>
<dbReference type="PROSITE" id="PS50943">
    <property type="entry name" value="HTH_CROC1"/>
    <property type="match status" value="1"/>
</dbReference>
<feature type="compositionally biased region" description="Basic and acidic residues" evidence="1">
    <location>
        <begin position="262"/>
        <end position="274"/>
    </location>
</feature>
<evidence type="ECO:0000313" key="4">
    <source>
        <dbReference type="Proteomes" id="UP001595476"/>
    </source>
</evidence>
<feature type="domain" description="HTH cro/C1-type" evidence="2">
    <location>
        <begin position="116"/>
        <end position="172"/>
    </location>
</feature>
<evidence type="ECO:0000259" key="2">
    <source>
        <dbReference type="PROSITE" id="PS50943"/>
    </source>
</evidence>
<dbReference type="RefSeq" id="WP_386714568.1">
    <property type="nucleotide sequence ID" value="NZ_JBHRSZ010000001.1"/>
</dbReference>
<proteinExistence type="predicted"/>
<feature type="compositionally biased region" description="Polar residues" evidence="1">
    <location>
        <begin position="61"/>
        <end position="71"/>
    </location>
</feature>
<feature type="region of interest" description="Disordered" evidence="1">
    <location>
        <begin position="254"/>
        <end position="274"/>
    </location>
</feature>
<feature type="compositionally biased region" description="Basic and acidic residues" evidence="1">
    <location>
        <begin position="1"/>
        <end position="24"/>
    </location>
</feature>
<dbReference type="CDD" id="cd00093">
    <property type="entry name" value="HTH_XRE"/>
    <property type="match status" value="1"/>
</dbReference>
<name>A0ABV7H6I1_9GAMM</name>
<reference evidence="4" key="1">
    <citation type="journal article" date="2019" name="Int. J. Syst. Evol. Microbiol.">
        <title>The Global Catalogue of Microorganisms (GCM) 10K type strain sequencing project: providing services to taxonomists for standard genome sequencing and annotation.</title>
        <authorList>
            <consortium name="The Broad Institute Genomics Platform"/>
            <consortium name="The Broad Institute Genome Sequencing Center for Infectious Disease"/>
            <person name="Wu L."/>
            <person name="Ma J."/>
        </authorList>
    </citation>
    <scope>NUCLEOTIDE SEQUENCE [LARGE SCALE GENOMIC DNA]</scope>
    <source>
        <strain evidence="4">KCTC 52438</strain>
    </source>
</reference>
<dbReference type="InterPro" id="IPR001387">
    <property type="entry name" value="Cro/C1-type_HTH"/>
</dbReference>
<comment type="caution">
    <text evidence="3">The sequence shown here is derived from an EMBL/GenBank/DDBJ whole genome shotgun (WGS) entry which is preliminary data.</text>
</comment>
<sequence length="274" mass="30525">MTDSPKKGPDNKNKSPDNKHKTSASDKASSTQKASKADSQTTKTYSEDNPFRQGKSHKSDSNGSTETSGRSSFVRRVAEDALRMAWKTGVTTLSKASNFVQSPENLRLIADAGESLRDMREVAGLTRDELAEALDLSDKGLVEAVENGTATLSFELILRLSALLARHDPVPFVLKYVRAYNPEVWKLLETWGPARVTTQYERERQFINIMRGHDAARKLSDEGFAEVLKFTRSSFEMALHFVAQQENVEDTILDPDSPEAVLNKDAERKKSDSK</sequence>
<keyword evidence="4" id="KW-1185">Reference proteome</keyword>
<gene>
    <name evidence="3" type="ORF">ACFOEK_00550</name>
</gene>
<accession>A0ABV7H6I1</accession>
<dbReference type="EMBL" id="JBHRSZ010000001">
    <property type="protein sequence ID" value="MFC3149508.1"/>
    <property type="molecule type" value="Genomic_DNA"/>
</dbReference>
<dbReference type="InterPro" id="IPR010982">
    <property type="entry name" value="Lambda_DNA-bd_dom_sf"/>
</dbReference>
<dbReference type="Pfam" id="PF13560">
    <property type="entry name" value="HTH_31"/>
    <property type="match status" value="1"/>
</dbReference>
<feature type="compositionally biased region" description="Polar residues" evidence="1">
    <location>
        <begin position="25"/>
        <end position="44"/>
    </location>
</feature>